<sequence>MPKICFDLNSSVEQMEQLNLVAGGELTISSGAITITRSLHTVDTEGDAVTDDLHTINGGSAGDVILLGRASTARAVVLKHNAGNIKTPAGTDHELTANGFVLLKHDGSNWHVQSGNGSGYALNKLACLTVVTSNVTLNDTQTQNGVYLGANARVFLAGQTDPTENGPWIVKEENPYYPSSGDWIRPDDFQDGFSVSGHLFYIESGTEYAETVWMIANTAGEDIVGTDDLVPVHLGNSDAGGTEFDISTLTAESSNADDDLIAIYDTSAAGMRKQTRSEFLAGVSGGSGVPSTRTLTAGIGLTGGGDLSADRTFALDLNGLTAESTASDSDYIAIYDGSAGAIRKQTRGEFLSGVTSGSVPTSRTISAGVGISGGGDLSADRTLSLDITGLTEEASTGSTDLLVIYDASAGEYRKQTRSNFIAGITSGYVPTSRSISTGVGLTGGGNLSADRTISIDITGLSLSSEADNNDQIMIYDGSAFGHRRQTRQKFLSDVFLVDGSRALTGQLLCTVVSEAASIAAPQVTADGNTDTGFYFAIGNNCGIACGGDSVFTYGTVSRSKKKLYCESDLDVTGQTILDYLNLRQIAEPATGPSSGEAQLFISDGTGIGDAGDLMIKINSGGTTKVATLVDYSTL</sequence>
<evidence type="ECO:0000313" key="1">
    <source>
        <dbReference type="EMBL" id="QDT26792.1"/>
    </source>
</evidence>
<keyword evidence="2" id="KW-1185">Reference proteome</keyword>
<dbReference type="AlphaFoldDB" id="A0A517Q5D3"/>
<name>A0A517Q5D3_9PLAN</name>
<proteinExistence type="predicted"/>
<dbReference type="EMBL" id="CP037421">
    <property type="protein sequence ID" value="QDT26792.1"/>
    <property type="molecule type" value="Genomic_DNA"/>
</dbReference>
<dbReference type="Proteomes" id="UP000315647">
    <property type="component" value="Chromosome"/>
</dbReference>
<reference evidence="1 2" key="1">
    <citation type="submission" date="2019-03" db="EMBL/GenBank/DDBJ databases">
        <title>Deep-cultivation of Planctomycetes and their phenomic and genomic characterization uncovers novel biology.</title>
        <authorList>
            <person name="Wiegand S."/>
            <person name="Jogler M."/>
            <person name="Boedeker C."/>
            <person name="Pinto D."/>
            <person name="Vollmers J."/>
            <person name="Rivas-Marin E."/>
            <person name="Kohn T."/>
            <person name="Peeters S.H."/>
            <person name="Heuer A."/>
            <person name="Rast P."/>
            <person name="Oberbeckmann S."/>
            <person name="Bunk B."/>
            <person name="Jeske O."/>
            <person name="Meyerdierks A."/>
            <person name="Storesund J.E."/>
            <person name="Kallscheuer N."/>
            <person name="Luecker S."/>
            <person name="Lage O.M."/>
            <person name="Pohl T."/>
            <person name="Merkel B.J."/>
            <person name="Hornburger P."/>
            <person name="Mueller R.-W."/>
            <person name="Bruemmer F."/>
            <person name="Labrenz M."/>
            <person name="Spormann A.M."/>
            <person name="Op den Camp H."/>
            <person name="Overmann J."/>
            <person name="Amann R."/>
            <person name="Jetten M.S.M."/>
            <person name="Mascher T."/>
            <person name="Medema M.H."/>
            <person name="Devos D.P."/>
            <person name="Kaster A.-K."/>
            <person name="Ovreas L."/>
            <person name="Rohde M."/>
            <person name="Galperin M.Y."/>
            <person name="Jogler C."/>
        </authorList>
    </citation>
    <scope>NUCLEOTIDE SEQUENCE [LARGE SCALE GENOMIC DNA]</scope>
    <source>
        <strain evidence="1 2">Enr10</strain>
    </source>
</reference>
<organism evidence="1 2">
    <name type="scientific">Gimesia panareensis</name>
    <dbReference type="NCBI Taxonomy" id="2527978"/>
    <lineage>
        <taxon>Bacteria</taxon>
        <taxon>Pseudomonadati</taxon>
        <taxon>Planctomycetota</taxon>
        <taxon>Planctomycetia</taxon>
        <taxon>Planctomycetales</taxon>
        <taxon>Planctomycetaceae</taxon>
        <taxon>Gimesia</taxon>
    </lineage>
</organism>
<evidence type="ECO:0000313" key="2">
    <source>
        <dbReference type="Proteomes" id="UP000315647"/>
    </source>
</evidence>
<protein>
    <submittedName>
        <fullName evidence="1">Uncharacterized protein</fullName>
    </submittedName>
</protein>
<gene>
    <name evidence="1" type="ORF">Enr10x_21020</name>
</gene>
<dbReference type="RefSeq" id="WP_145448958.1">
    <property type="nucleotide sequence ID" value="NZ_CP037421.1"/>
</dbReference>
<accession>A0A517Q5D3</accession>